<evidence type="ECO:0000313" key="1">
    <source>
        <dbReference type="EMBL" id="KAH7942119.1"/>
    </source>
</evidence>
<dbReference type="Proteomes" id="UP000821865">
    <property type="component" value="Chromosome 7"/>
</dbReference>
<sequence>MTITLMTDDDIRHIWNAAYCRKIVREDLPVLCRVMHCRYQMEALKKLREKHLLEADNSSDLLPLVALFLASCAAEFLLGCVEADRSHILSARAKSLCQGAVFTKMTKMSPCALPSYPAGHIISLVAVDCSRLSVAVAGMPKLGMLKWHDARLKKITDVLSSVRLLKFYAWEETFADSVTELRGHEVNEQFASNLVDGFLDCLFVSSSSVCAAELNALFEVVGRRAVLLLQEKMGTTPGIRGYERDVPHATLDTAKYCSKIQEVVVVRCQLRERQLTASLSFSCVYALSLLDPINGNIVATLRLVVMGSVACVHQGSSVFNMSVRDNILFGKSLDVVRYERVLHACDLLNDLSRFPAGDLTEIGEKGATLSGGQRQRIALARAAYSDSSVYLLDEPLSGLDVHVATRVFKRVIGRNGLLRNKGSIELFFCMVRVCGPWVALSTLGFTLRAAAVGTYLVWIKRWTMESTRNETKPEWVIGLAVLCLSDVFFGWLGAFMLAVCCRNLSNRLHDAMIRSVLRSPVHFFDATPRGRVLNRFSADIDNIENRFFLAAKQVLETFAVGVARIAVTALQTPAAGLVGGSTTAIFILLVAVVAKASNAARRLESVECSRLLQHVAETRDSLSVVRSYGVEARFCGHCYRLVDVAMRALLALFDCLRSVRFLGGLCGFLVILASVVFGVLVSGVDQDVAADGSTVGLTLSSSMGIPLLIIGATTSVFVFTQTFVSFERCLEYTLLSPETLHGQLTGEWSLTTTQRRTNQELCLTHSPTFASQLNPVKRHVLTELNLIMS</sequence>
<proteinExistence type="predicted"/>
<keyword evidence="2" id="KW-1185">Reference proteome</keyword>
<name>A0ACB8CHD8_DERSI</name>
<comment type="caution">
    <text evidence="1">The sequence shown here is derived from an EMBL/GenBank/DDBJ whole genome shotgun (WGS) entry which is preliminary data.</text>
</comment>
<reference evidence="1" key="1">
    <citation type="submission" date="2020-05" db="EMBL/GenBank/DDBJ databases">
        <title>Large-scale comparative analyses of tick genomes elucidate their genetic diversity and vector capacities.</title>
        <authorList>
            <person name="Jia N."/>
            <person name="Wang J."/>
            <person name="Shi W."/>
            <person name="Du L."/>
            <person name="Sun Y."/>
            <person name="Zhan W."/>
            <person name="Jiang J."/>
            <person name="Wang Q."/>
            <person name="Zhang B."/>
            <person name="Ji P."/>
            <person name="Sakyi L.B."/>
            <person name="Cui X."/>
            <person name="Yuan T."/>
            <person name="Jiang B."/>
            <person name="Yang W."/>
            <person name="Lam T.T.-Y."/>
            <person name="Chang Q."/>
            <person name="Ding S."/>
            <person name="Wang X."/>
            <person name="Zhu J."/>
            <person name="Ruan X."/>
            <person name="Zhao L."/>
            <person name="Wei J."/>
            <person name="Que T."/>
            <person name="Du C."/>
            <person name="Cheng J."/>
            <person name="Dai P."/>
            <person name="Han X."/>
            <person name="Huang E."/>
            <person name="Gao Y."/>
            <person name="Liu J."/>
            <person name="Shao H."/>
            <person name="Ye R."/>
            <person name="Li L."/>
            <person name="Wei W."/>
            <person name="Wang X."/>
            <person name="Wang C."/>
            <person name="Yang T."/>
            <person name="Huo Q."/>
            <person name="Li W."/>
            <person name="Guo W."/>
            <person name="Chen H."/>
            <person name="Zhou L."/>
            <person name="Ni X."/>
            <person name="Tian J."/>
            <person name="Zhou Y."/>
            <person name="Sheng Y."/>
            <person name="Liu T."/>
            <person name="Pan Y."/>
            <person name="Xia L."/>
            <person name="Li J."/>
            <person name="Zhao F."/>
            <person name="Cao W."/>
        </authorList>
    </citation>
    <scope>NUCLEOTIDE SEQUENCE</scope>
    <source>
        <strain evidence="1">Dsil-2018</strain>
    </source>
</reference>
<accession>A0ACB8CHD8</accession>
<dbReference type="EMBL" id="CM023476">
    <property type="protein sequence ID" value="KAH7942119.1"/>
    <property type="molecule type" value="Genomic_DNA"/>
</dbReference>
<evidence type="ECO:0000313" key="2">
    <source>
        <dbReference type="Proteomes" id="UP000821865"/>
    </source>
</evidence>
<protein>
    <submittedName>
        <fullName evidence="1">Uncharacterized protein</fullName>
    </submittedName>
</protein>
<organism evidence="1 2">
    <name type="scientific">Dermacentor silvarum</name>
    <name type="common">Tick</name>
    <dbReference type="NCBI Taxonomy" id="543639"/>
    <lineage>
        <taxon>Eukaryota</taxon>
        <taxon>Metazoa</taxon>
        <taxon>Ecdysozoa</taxon>
        <taxon>Arthropoda</taxon>
        <taxon>Chelicerata</taxon>
        <taxon>Arachnida</taxon>
        <taxon>Acari</taxon>
        <taxon>Parasitiformes</taxon>
        <taxon>Ixodida</taxon>
        <taxon>Ixodoidea</taxon>
        <taxon>Ixodidae</taxon>
        <taxon>Rhipicephalinae</taxon>
        <taxon>Dermacentor</taxon>
    </lineage>
</organism>
<gene>
    <name evidence="1" type="ORF">HPB49_020752</name>
</gene>